<dbReference type="InterPro" id="IPR042502">
    <property type="entry name" value="TM7SF3"/>
</dbReference>
<evidence type="ECO:0000313" key="9">
    <source>
        <dbReference type="EMBL" id="CAB3267000.1"/>
    </source>
</evidence>
<sequence length="600" mass="66354">MAFVYSMVCIFSFILFSTADLRSPYIQDHLKNKVFSIESNHSEVKYIPYNVKSTLNVHMPNSSVGALVHIACEHSSVVLSLVKNFSFGNYVNGSSVGLIVLRSSTLNRHNRVYFCLTSNCSSVFKDKCIITALSFSSKQPVPGGCNLVHNMNIYPMIDIDEKRDGSTRVKFSSANVGSNIGSKPPVCDSDSSMHLRLKYSVYADFTYQANSNLKPTCELCNRSLCKANNDYLNAFSNIFGGKTSFSYKVADLTSSDHAKYHLAAYPCAAMMTYIVVTDPKFGTHSMYIPTTIKMGSYDDSQQAVLALKIITMVLGAVGLLLCLVGHRFFIFELFFMSGMFFVILAICFMEAFGLWLHYNSLNFTILTVIGLLGSISITALWFRFGKAAMFSSVIGIVGGFCFACIIFITPLSNMTVFEYRATFILSLLCGCMVYVLALILVIKMHRMCIVSSALVGSYLVVACIGSVYWYCSLVGQLILIIVRKMTTVDLLDATIVYPLYILDYTLIGAWAGLFVLGVASQHFITKNHPPFPLSPRELVQLQPTMSEEDVHGDNIATDNDSASSADSSSTSVNYDGDISDDPPDYRDIYPEQDTSRLLAN</sequence>
<feature type="transmembrane region" description="Helical" evidence="6">
    <location>
        <begin position="389"/>
        <end position="409"/>
    </location>
</feature>
<evidence type="ECO:0000256" key="2">
    <source>
        <dbReference type="ARBA" id="ARBA00022692"/>
    </source>
</evidence>
<dbReference type="PANTHER" id="PTHR15937">
    <property type="entry name" value="TRANSMEMBRANE 7 SUPERFAMILY MEMBER 3"/>
    <property type="match status" value="1"/>
</dbReference>
<dbReference type="EMBL" id="LR791138">
    <property type="protein sequence ID" value="CAB3267000.1"/>
    <property type="molecule type" value="mRNA"/>
</dbReference>
<name>A0A6F9DVG8_9ASCI</name>
<feature type="transmembrane region" description="Helical" evidence="6">
    <location>
        <begin position="303"/>
        <end position="324"/>
    </location>
</feature>
<feature type="transmembrane region" description="Helical" evidence="6">
    <location>
        <begin position="421"/>
        <end position="442"/>
    </location>
</feature>
<evidence type="ECO:0000256" key="1">
    <source>
        <dbReference type="ARBA" id="ARBA00004141"/>
    </source>
</evidence>
<keyword evidence="4 6" id="KW-0472">Membrane</keyword>
<proteinExistence type="evidence at transcript level"/>
<protein>
    <submittedName>
        <fullName evidence="9">Transmembrane 7 superfamily member 3</fullName>
    </submittedName>
</protein>
<dbReference type="AlphaFoldDB" id="A0A6F9DVG8"/>
<evidence type="ECO:0000256" key="3">
    <source>
        <dbReference type="ARBA" id="ARBA00022989"/>
    </source>
</evidence>
<feature type="signal peptide" evidence="7">
    <location>
        <begin position="1"/>
        <end position="19"/>
    </location>
</feature>
<keyword evidence="7" id="KW-0732">Signal</keyword>
<dbReference type="GO" id="GO:0005886">
    <property type="term" value="C:plasma membrane"/>
    <property type="evidence" value="ECO:0007669"/>
    <property type="project" value="TreeGrafter"/>
</dbReference>
<organism evidence="9">
    <name type="scientific">Phallusia mammillata</name>
    <dbReference type="NCBI Taxonomy" id="59560"/>
    <lineage>
        <taxon>Eukaryota</taxon>
        <taxon>Metazoa</taxon>
        <taxon>Chordata</taxon>
        <taxon>Tunicata</taxon>
        <taxon>Ascidiacea</taxon>
        <taxon>Phlebobranchia</taxon>
        <taxon>Ascidiidae</taxon>
        <taxon>Phallusia</taxon>
    </lineage>
</organism>
<keyword evidence="3 6" id="KW-1133">Transmembrane helix</keyword>
<dbReference type="Pfam" id="PF25992">
    <property type="entry name" value="Ig_TM7SF3_N"/>
    <property type="match status" value="1"/>
</dbReference>
<dbReference type="PANTHER" id="PTHR15937:SF3">
    <property type="entry name" value="TRANSMEMBRANE 7 SUPERFAMILY MEMBER 3"/>
    <property type="match status" value="1"/>
</dbReference>
<dbReference type="Pfam" id="PF13886">
    <property type="entry name" value="TM7S3_TM198"/>
    <property type="match status" value="1"/>
</dbReference>
<feature type="chain" id="PRO_5026139268" evidence="7">
    <location>
        <begin position="20"/>
        <end position="600"/>
    </location>
</feature>
<accession>A0A6F9DVG8</accession>
<feature type="transmembrane region" description="Helical" evidence="6">
    <location>
        <begin position="333"/>
        <end position="355"/>
    </location>
</feature>
<evidence type="ECO:0000256" key="4">
    <source>
        <dbReference type="ARBA" id="ARBA00023136"/>
    </source>
</evidence>
<feature type="compositionally biased region" description="Low complexity" evidence="5">
    <location>
        <begin position="556"/>
        <end position="571"/>
    </location>
</feature>
<feature type="transmembrane region" description="Helical" evidence="6">
    <location>
        <begin position="361"/>
        <end position="382"/>
    </location>
</feature>
<comment type="subcellular location">
    <subcellularLocation>
        <location evidence="1">Membrane</location>
        <topology evidence="1">Multi-pass membrane protein</topology>
    </subcellularLocation>
</comment>
<feature type="domain" description="TM7S3/TM198-like" evidence="8">
    <location>
        <begin position="313"/>
        <end position="522"/>
    </location>
</feature>
<gene>
    <name evidence="9" type="primary">Tm7sf3</name>
</gene>
<evidence type="ECO:0000256" key="7">
    <source>
        <dbReference type="SAM" id="SignalP"/>
    </source>
</evidence>
<feature type="region of interest" description="Disordered" evidence="5">
    <location>
        <begin position="550"/>
        <end position="600"/>
    </location>
</feature>
<evidence type="ECO:0000259" key="8">
    <source>
        <dbReference type="Pfam" id="PF13886"/>
    </source>
</evidence>
<evidence type="ECO:0000256" key="6">
    <source>
        <dbReference type="SAM" id="Phobius"/>
    </source>
</evidence>
<keyword evidence="2 6" id="KW-0812">Transmembrane</keyword>
<evidence type="ECO:0000256" key="5">
    <source>
        <dbReference type="SAM" id="MobiDB-lite"/>
    </source>
</evidence>
<reference evidence="9" key="1">
    <citation type="submission" date="2020-04" db="EMBL/GenBank/DDBJ databases">
        <authorList>
            <person name="Neveu A P."/>
        </authorList>
    </citation>
    <scope>NUCLEOTIDE SEQUENCE</scope>
    <source>
        <tissue evidence="9">Whole embryo</tissue>
    </source>
</reference>
<dbReference type="InterPro" id="IPR025256">
    <property type="entry name" value="TM7S3/TM198-like_dom"/>
</dbReference>
<feature type="transmembrane region" description="Helical" evidence="6">
    <location>
        <begin position="501"/>
        <end position="519"/>
    </location>
</feature>
<feature type="transmembrane region" description="Helical" evidence="6">
    <location>
        <begin position="454"/>
        <end position="481"/>
    </location>
</feature>
<dbReference type="GO" id="GO:0043069">
    <property type="term" value="P:negative regulation of programmed cell death"/>
    <property type="evidence" value="ECO:0007669"/>
    <property type="project" value="TreeGrafter"/>
</dbReference>